<organism evidence="2 3">
    <name type="scientific">Rhodohalobacter barkolensis</name>
    <dbReference type="NCBI Taxonomy" id="2053187"/>
    <lineage>
        <taxon>Bacteria</taxon>
        <taxon>Pseudomonadati</taxon>
        <taxon>Balneolota</taxon>
        <taxon>Balneolia</taxon>
        <taxon>Balneolales</taxon>
        <taxon>Balneolaceae</taxon>
        <taxon>Rhodohalobacter</taxon>
    </lineage>
</organism>
<comment type="caution">
    <text evidence="2">The sequence shown here is derived from an EMBL/GenBank/DDBJ whole genome shotgun (WGS) entry which is preliminary data.</text>
</comment>
<keyword evidence="3" id="KW-1185">Reference proteome</keyword>
<dbReference type="EMBL" id="PISP01000003">
    <property type="protein sequence ID" value="PKD43308.1"/>
    <property type="molecule type" value="Genomic_DNA"/>
</dbReference>
<evidence type="ECO:0000313" key="2">
    <source>
        <dbReference type="EMBL" id="PKD43308.1"/>
    </source>
</evidence>
<keyword evidence="1" id="KW-0732">Signal</keyword>
<dbReference type="AlphaFoldDB" id="A0A2N0VGN1"/>
<feature type="chain" id="PRO_5014987633" description="POTRA domain-containing protein" evidence="1">
    <location>
        <begin position="23"/>
        <end position="175"/>
    </location>
</feature>
<reference evidence="2 3" key="1">
    <citation type="submission" date="2017-11" db="EMBL/GenBank/DDBJ databases">
        <title>Rhodohalobacter 15182 sp. nov., isolated from a salt lake.</title>
        <authorList>
            <person name="Han S."/>
        </authorList>
    </citation>
    <scope>NUCLEOTIDE SEQUENCE [LARGE SCALE GENOMIC DNA]</scope>
    <source>
        <strain evidence="2 3">15182</strain>
    </source>
</reference>
<evidence type="ECO:0000313" key="3">
    <source>
        <dbReference type="Proteomes" id="UP000233398"/>
    </source>
</evidence>
<feature type="signal peptide" evidence="1">
    <location>
        <begin position="1"/>
        <end position="22"/>
    </location>
</feature>
<dbReference type="RefSeq" id="WP_101073783.1">
    <property type="nucleotide sequence ID" value="NZ_PISP01000003.1"/>
</dbReference>
<gene>
    <name evidence="2" type="ORF">CWD77_11900</name>
</gene>
<evidence type="ECO:0008006" key="4">
    <source>
        <dbReference type="Google" id="ProtNLM"/>
    </source>
</evidence>
<evidence type="ECO:0000256" key="1">
    <source>
        <dbReference type="SAM" id="SignalP"/>
    </source>
</evidence>
<sequence length="175" mass="19622">MVHLLKTLFIILISISSGLALAQDAVNIIPCDDYEAIKFNGKTIEQLNATNAESQNVQRLLGNYSSVEELSENRSRSFNYVDFRIGFTYDIQTYVTRITITSNQWPVVIQGNTVKVGDTIDSLKQAFGNDLIIGESQYVSYSFIAFRCTEKDTGVILEIDPNTNTITEIVYFVSP</sequence>
<name>A0A2N0VGN1_9BACT</name>
<dbReference type="Proteomes" id="UP000233398">
    <property type="component" value="Unassembled WGS sequence"/>
</dbReference>
<accession>A0A2N0VGN1</accession>
<proteinExistence type="predicted"/>
<protein>
    <recommendedName>
        <fullName evidence="4">POTRA domain-containing protein</fullName>
    </recommendedName>
</protein>